<comment type="caution">
    <text evidence="2">The sequence shown here is derived from an EMBL/GenBank/DDBJ whole genome shotgun (WGS) entry which is preliminary data.</text>
</comment>
<dbReference type="NCBIfam" id="NF047433">
    <property type="entry name" value="Lepto_7_Nterm"/>
    <property type="match status" value="1"/>
</dbReference>
<organism evidence="2 3">
    <name type="scientific">Leptospira ainlahdjerensis</name>
    <dbReference type="NCBI Taxonomy" id="2810033"/>
    <lineage>
        <taxon>Bacteria</taxon>
        <taxon>Pseudomonadati</taxon>
        <taxon>Spirochaetota</taxon>
        <taxon>Spirochaetia</taxon>
        <taxon>Leptospirales</taxon>
        <taxon>Leptospiraceae</taxon>
        <taxon>Leptospira</taxon>
    </lineage>
</organism>
<evidence type="ECO:0000313" key="3">
    <source>
        <dbReference type="Proteomes" id="UP000724686"/>
    </source>
</evidence>
<dbReference type="Proteomes" id="UP000724686">
    <property type="component" value="Unassembled WGS sequence"/>
</dbReference>
<dbReference type="GO" id="GO:0003677">
    <property type="term" value="F:DNA binding"/>
    <property type="evidence" value="ECO:0007669"/>
    <property type="project" value="UniProtKB-KW"/>
</dbReference>
<protein>
    <submittedName>
        <fullName evidence="2">DNA-binding protein</fullName>
    </submittedName>
</protein>
<accession>A0ABS2UBI3</accession>
<reference evidence="2 3" key="1">
    <citation type="submission" date="2021-02" db="EMBL/GenBank/DDBJ databases">
        <title>Leptospira ainlahdjerensis sp. nov., Leptospira ainazelensis sp. nov., Leptospira abararensis sp. nov. and Leptospira chreensis sp. nov., four new species isolated from water sources in Algeria.</title>
        <authorList>
            <person name="Amara Korba A."/>
            <person name="Kainiu M."/>
            <person name="Vincent A.T."/>
            <person name="Mariet J.-F."/>
            <person name="Veyrier F.J."/>
            <person name="Goarant C."/>
            <person name="Picardeau M."/>
        </authorList>
    </citation>
    <scope>NUCLEOTIDE SEQUENCE [LARGE SCALE GENOMIC DNA]</scope>
    <source>
        <strain evidence="2 3">201903070</strain>
    </source>
</reference>
<evidence type="ECO:0000313" key="1">
    <source>
        <dbReference type="EMBL" id="MBM9577703.1"/>
    </source>
</evidence>
<keyword evidence="2" id="KW-0238">DNA-binding</keyword>
<evidence type="ECO:0000313" key="2">
    <source>
        <dbReference type="EMBL" id="MBM9577717.1"/>
    </source>
</evidence>
<gene>
    <name evidence="1" type="ORF">JWG45_11120</name>
    <name evidence="2" type="ORF">JWG45_11195</name>
</gene>
<sequence length="274" mass="31179">MRNFAPVVFFFFLLLSPLCFFDFSLDAKSVLLKNGRKIENVKIKPVANGFEISHANGKTENIPLSKVLKIFVSDGIPKSSSIPRTSDSQTKTERIEEPSKEKELFLEVADATPKRTSGLKSFSEGLIPGWSRLVRSDSYAWKSVGFFFILAELYLAERSYVYLSKPKPLSESDSYSSPPEVYASILSRDTNLILATLAHEYYSISQRVELVDGQILQRGRYFQERNLYVSGFLFVLLLDAFLGYKLEEWTVVPSVRISFLEREKEISGGFTVRF</sequence>
<name>A0ABS2UBI3_9LEPT</name>
<dbReference type="EMBL" id="JAFFPU010000038">
    <property type="protein sequence ID" value="MBM9577717.1"/>
    <property type="molecule type" value="Genomic_DNA"/>
</dbReference>
<keyword evidence="3" id="KW-1185">Reference proteome</keyword>
<proteinExistence type="predicted"/>
<dbReference type="EMBL" id="JAFFPU010000038">
    <property type="protein sequence ID" value="MBM9577703.1"/>
    <property type="molecule type" value="Genomic_DNA"/>
</dbReference>